<gene>
    <name evidence="6" type="primary">cdd_7</name>
    <name evidence="6" type="ORF">SDC9_27419</name>
</gene>
<evidence type="ECO:0000256" key="3">
    <source>
        <dbReference type="ARBA" id="ARBA00022801"/>
    </source>
</evidence>
<dbReference type="PANTHER" id="PTHR11644:SF2">
    <property type="entry name" value="CYTIDINE DEAMINASE"/>
    <property type="match status" value="1"/>
</dbReference>
<evidence type="ECO:0000259" key="5">
    <source>
        <dbReference type="PROSITE" id="PS51747"/>
    </source>
</evidence>
<reference evidence="6" key="1">
    <citation type="submission" date="2019-08" db="EMBL/GenBank/DDBJ databases">
        <authorList>
            <person name="Kucharzyk K."/>
            <person name="Murdoch R.W."/>
            <person name="Higgins S."/>
            <person name="Loffler F."/>
        </authorList>
    </citation>
    <scope>NUCLEOTIDE SEQUENCE</scope>
</reference>
<dbReference type="PANTHER" id="PTHR11644">
    <property type="entry name" value="CYTIDINE DEAMINASE"/>
    <property type="match status" value="1"/>
</dbReference>
<dbReference type="PROSITE" id="PS51747">
    <property type="entry name" value="CYT_DCMP_DEAMINASES_2"/>
    <property type="match status" value="1"/>
</dbReference>
<dbReference type="GO" id="GO:0055086">
    <property type="term" value="P:nucleobase-containing small molecule metabolic process"/>
    <property type="evidence" value="ECO:0007669"/>
    <property type="project" value="UniProtKB-ARBA"/>
</dbReference>
<dbReference type="GO" id="GO:0042802">
    <property type="term" value="F:identical protein binding"/>
    <property type="evidence" value="ECO:0007669"/>
    <property type="project" value="UniProtKB-ARBA"/>
</dbReference>
<comment type="caution">
    <text evidence="6">The sequence shown here is derived from an EMBL/GenBank/DDBJ whole genome shotgun (WGS) entry which is preliminary data.</text>
</comment>
<dbReference type="AlphaFoldDB" id="A0A644UR49"/>
<keyword evidence="4" id="KW-0862">Zinc</keyword>
<dbReference type="InterPro" id="IPR016193">
    <property type="entry name" value="Cytidine_deaminase-like"/>
</dbReference>
<dbReference type="Gene3D" id="3.40.140.10">
    <property type="entry name" value="Cytidine Deaminase, domain 2"/>
    <property type="match status" value="1"/>
</dbReference>
<evidence type="ECO:0000256" key="4">
    <source>
        <dbReference type="ARBA" id="ARBA00022833"/>
    </source>
</evidence>
<dbReference type="GO" id="GO:0072527">
    <property type="term" value="P:pyrimidine-containing compound metabolic process"/>
    <property type="evidence" value="ECO:0007669"/>
    <property type="project" value="UniProtKB-ARBA"/>
</dbReference>
<evidence type="ECO:0000313" key="6">
    <source>
        <dbReference type="EMBL" id="MPL81499.1"/>
    </source>
</evidence>
<dbReference type="SUPFAM" id="SSF53927">
    <property type="entry name" value="Cytidine deaminase-like"/>
    <property type="match status" value="1"/>
</dbReference>
<dbReference type="GO" id="GO:0005829">
    <property type="term" value="C:cytosol"/>
    <property type="evidence" value="ECO:0007669"/>
    <property type="project" value="TreeGrafter"/>
</dbReference>
<name>A0A644UR49_9ZZZZ</name>
<dbReference type="InterPro" id="IPR016192">
    <property type="entry name" value="APOBEC/CMP_deaminase_Zn-bd"/>
</dbReference>
<evidence type="ECO:0000256" key="1">
    <source>
        <dbReference type="ARBA" id="ARBA00006576"/>
    </source>
</evidence>
<dbReference type="CDD" id="cd01283">
    <property type="entry name" value="cytidine_deaminase"/>
    <property type="match status" value="1"/>
</dbReference>
<dbReference type="GO" id="GO:0004126">
    <property type="term" value="F:cytidine deaminase activity"/>
    <property type="evidence" value="ECO:0007669"/>
    <property type="project" value="UniProtKB-EC"/>
</dbReference>
<evidence type="ECO:0000256" key="2">
    <source>
        <dbReference type="ARBA" id="ARBA00022723"/>
    </source>
</evidence>
<protein>
    <submittedName>
        <fullName evidence="6">Cytidine deaminase</fullName>
        <ecNumber evidence="6">3.5.4.5</ecNumber>
    </submittedName>
</protein>
<dbReference type="PROSITE" id="PS00903">
    <property type="entry name" value="CYT_DCMP_DEAMINASES_1"/>
    <property type="match status" value="1"/>
</dbReference>
<keyword evidence="3 6" id="KW-0378">Hydrolase</keyword>
<accession>A0A644UR49</accession>
<dbReference type="EMBL" id="VSSQ01000150">
    <property type="protein sequence ID" value="MPL81499.1"/>
    <property type="molecule type" value="Genomic_DNA"/>
</dbReference>
<sequence length="155" mass="17151">MESKQLVINYGESSIEELLKEDRELLMEAQNSLEGAYSPYSNFRVASAVRMDSGVVFCGANQENSAYPSGLCAERVALFYAGAHSKNAKVVSIAVVAQNSDNKFAKAYPCGACLQVLSEWEMRFKTSIRIIVQIDDKRVQIFDGVSSLMPFSFNL</sequence>
<dbReference type="EC" id="3.5.4.5" evidence="6"/>
<dbReference type="Pfam" id="PF00383">
    <property type="entry name" value="dCMP_cyt_deam_1"/>
    <property type="match status" value="1"/>
</dbReference>
<organism evidence="6">
    <name type="scientific">bioreactor metagenome</name>
    <dbReference type="NCBI Taxonomy" id="1076179"/>
    <lineage>
        <taxon>unclassified sequences</taxon>
        <taxon>metagenomes</taxon>
        <taxon>ecological metagenomes</taxon>
    </lineage>
</organism>
<comment type="similarity">
    <text evidence="1">Belongs to the cytidine and deoxycytidylate deaminase family.</text>
</comment>
<proteinExistence type="inferred from homology"/>
<keyword evidence="2" id="KW-0479">Metal-binding</keyword>
<dbReference type="GO" id="GO:0008270">
    <property type="term" value="F:zinc ion binding"/>
    <property type="evidence" value="ECO:0007669"/>
    <property type="project" value="InterPro"/>
</dbReference>
<dbReference type="NCBIfam" id="NF004064">
    <property type="entry name" value="PRK05578.1"/>
    <property type="match status" value="1"/>
</dbReference>
<feature type="domain" description="CMP/dCMP-type deaminase" evidence="5">
    <location>
        <begin position="20"/>
        <end position="155"/>
    </location>
</feature>
<dbReference type="InterPro" id="IPR002125">
    <property type="entry name" value="CMP_dCMP_dom"/>
</dbReference>
<dbReference type="InterPro" id="IPR050202">
    <property type="entry name" value="Cyt/Deoxycyt_deaminase"/>
</dbReference>